<feature type="domain" description="STAS" evidence="1">
    <location>
        <begin position="14"/>
        <end position="101"/>
    </location>
</feature>
<dbReference type="PROSITE" id="PS50801">
    <property type="entry name" value="STAS"/>
    <property type="match status" value="1"/>
</dbReference>
<dbReference type="SUPFAM" id="SSF52091">
    <property type="entry name" value="SpoIIaa-like"/>
    <property type="match status" value="1"/>
</dbReference>
<dbReference type="Pfam" id="PF01740">
    <property type="entry name" value="STAS"/>
    <property type="match status" value="1"/>
</dbReference>
<dbReference type="InterPro" id="IPR036513">
    <property type="entry name" value="STAS_dom_sf"/>
</dbReference>
<dbReference type="Proteomes" id="UP001523216">
    <property type="component" value="Unassembled WGS sequence"/>
</dbReference>
<dbReference type="RefSeq" id="WP_251796261.1">
    <property type="nucleotide sequence ID" value="NZ_JAMQOL010000003.1"/>
</dbReference>
<sequence>MSTPLTCTTGRRPDGAVVLTAAGEIDMSNAAAFATALTEAHDESAGSTFVVDLTRVEYIDSAGLAALFPHVDRLRLVSNPLLSPVLTIAGLDDITTTAAES</sequence>
<reference evidence="2 3" key="1">
    <citation type="submission" date="2022-06" db="EMBL/GenBank/DDBJ databases">
        <title>Actinoplanes abujensis sp. nov., isolated from Nigerian arid soil.</title>
        <authorList>
            <person name="Ding P."/>
        </authorList>
    </citation>
    <scope>NUCLEOTIDE SEQUENCE [LARGE SCALE GENOMIC DNA]</scope>
    <source>
        <strain evidence="3">TRM88002</strain>
    </source>
</reference>
<evidence type="ECO:0000313" key="2">
    <source>
        <dbReference type="EMBL" id="MCM4076353.1"/>
    </source>
</evidence>
<protein>
    <submittedName>
        <fullName evidence="2">STAS domain-containing protein</fullName>
    </submittedName>
</protein>
<gene>
    <name evidence="2" type="ORF">LXN57_02110</name>
</gene>
<evidence type="ECO:0000313" key="3">
    <source>
        <dbReference type="Proteomes" id="UP001523216"/>
    </source>
</evidence>
<proteinExistence type="predicted"/>
<dbReference type="PANTHER" id="PTHR33495">
    <property type="entry name" value="ANTI-SIGMA FACTOR ANTAGONIST TM_1081-RELATED-RELATED"/>
    <property type="match status" value="1"/>
</dbReference>
<evidence type="ECO:0000259" key="1">
    <source>
        <dbReference type="PROSITE" id="PS50801"/>
    </source>
</evidence>
<organism evidence="2 3">
    <name type="scientific">Paractinoplanes hotanensis</name>
    <dbReference type="NCBI Taxonomy" id="2906497"/>
    <lineage>
        <taxon>Bacteria</taxon>
        <taxon>Bacillati</taxon>
        <taxon>Actinomycetota</taxon>
        <taxon>Actinomycetes</taxon>
        <taxon>Micromonosporales</taxon>
        <taxon>Micromonosporaceae</taxon>
        <taxon>Paractinoplanes</taxon>
    </lineage>
</organism>
<accession>A0ABT0XSZ7</accession>
<name>A0ABT0XSZ7_9ACTN</name>
<keyword evidence="3" id="KW-1185">Reference proteome</keyword>
<dbReference type="CDD" id="cd07043">
    <property type="entry name" value="STAS_anti-anti-sigma_factors"/>
    <property type="match status" value="1"/>
</dbReference>
<dbReference type="EMBL" id="JAMQOL010000003">
    <property type="protein sequence ID" value="MCM4076353.1"/>
    <property type="molecule type" value="Genomic_DNA"/>
</dbReference>
<dbReference type="InterPro" id="IPR002645">
    <property type="entry name" value="STAS_dom"/>
</dbReference>
<dbReference type="Gene3D" id="3.30.750.24">
    <property type="entry name" value="STAS domain"/>
    <property type="match status" value="1"/>
</dbReference>
<comment type="caution">
    <text evidence="2">The sequence shown here is derived from an EMBL/GenBank/DDBJ whole genome shotgun (WGS) entry which is preliminary data.</text>
</comment>